<protein>
    <submittedName>
        <fullName evidence="2">Uncharacterized protein</fullName>
    </submittedName>
</protein>
<dbReference type="VEuPathDB" id="FungiDB:CH63R_13842"/>
<feature type="region of interest" description="Disordered" evidence="1">
    <location>
        <begin position="1"/>
        <end position="26"/>
    </location>
</feature>
<dbReference type="Proteomes" id="UP000092177">
    <property type="component" value="Chromosome 10"/>
</dbReference>
<gene>
    <name evidence="2" type="ORF">CH63R_13842</name>
</gene>
<dbReference type="RefSeq" id="XP_018151134.1">
    <property type="nucleotide sequence ID" value="XM_018308816.1"/>
</dbReference>
<dbReference type="AlphaFoldDB" id="A0A1B7XS98"/>
<proteinExistence type="predicted"/>
<organism evidence="2 3">
    <name type="scientific">Colletotrichum higginsianum (strain IMI 349063)</name>
    <name type="common">Crucifer anthracnose fungus</name>
    <dbReference type="NCBI Taxonomy" id="759273"/>
    <lineage>
        <taxon>Eukaryota</taxon>
        <taxon>Fungi</taxon>
        <taxon>Dikarya</taxon>
        <taxon>Ascomycota</taxon>
        <taxon>Pezizomycotina</taxon>
        <taxon>Sordariomycetes</taxon>
        <taxon>Hypocreomycetidae</taxon>
        <taxon>Glomerellales</taxon>
        <taxon>Glomerellaceae</taxon>
        <taxon>Colletotrichum</taxon>
        <taxon>Colletotrichum destructivum species complex</taxon>
    </lineage>
</organism>
<feature type="compositionally biased region" description="Polar residues" evidence="1">
    <location>
        <begin position="199"/>
        <end position="209"/>
    </location>
</feature>
<feature type="region of interest" description="Disordered" evidence="1">
    <location>
        <begin position="67"/>
        <end position="95"/>
    </location>
</feature>
<dbReference type="EMBL" id="LTAN01000010">
    <property type="protein sequence ID" value="OBR02616.1"/>
    <property type="molecule type" value="Genomic_DNA"/>
</dbReference>
<feature type="region of interest" description="Disordered" evidence="1">
    <location>
        <begin position="319"/>
        <end position="360"/>
    </location>
</feature>
<keyword evidence="3" id="KW-1185">Reference proteome</keyword>
<evidence type="ECO:0000313" key="3">
    <source>
        <dbReference type="Proteomes" id="UP000092177"/>
    </source>
</evidence>
<accession>A0A1B7XS98</accession>
<dbReference type="KEGG" id="chig:CH63R_13842"/>
<evidence type="ECO:0000256" key="1">
    <source>
        <dbReference type="SAM" id="MobiDB-lite"/>
    </source>
</evidence>
<comment type="caution">
    <text evidence="2">The sequence shown here is derived from an EMBL/GenBank/DDBJ whole genome shotgun (WGS) entry which is preliminary data.</text>
</comment>
<name>A0A1B7XS98_COLHI</name>
<sequence length="360" mass="39499">MSKPLAEIGERDGISSARQTRWQEEKSIQITTPSEPTRTKTHLVHRITVLPTKSNVIPNWGPLMTMNPSDSSNVAGRPNRGPMPRSAPAPNEAGPSLSIDYDSIRVMLEQWPQGSRTIADIETSRSWPANTAYPALPSPFPRATGTVANHRWWQRASLMTRQGIRERCPWVPGIPFPPPIEPSLPTTGGGSGGTRPTTFPNRVSRPTSGRRSEHTNPMTPFELRLVHEAALILAPGASEEQRRRWVRAVQMRRDHQARRNRLRAGEPRVRVETRNTDREMTNAPPEADLGGLVEDFGDLGVSNDLGELADEFDNLDVSDDVDGEMQVDTPAGDVDASSSDADRRIGSRGSPLANGGVPSL</sequence>
<evidence type="ECO:0000313" key="2">
    <source>
        <dbReference type="EMBL" id="OBR02616.1"/>
    </source>
</evidence>
<reference evidence="3" key="1">
    <citation type="journal article" date="2017" name="BMC Genomics">
        <title>Gapless genome assembly of Colletotrichum higginsianum reveals chromosome structure and association of transposable elements with secondary metabolite gene clusters.</title>
        <authorList>
            <person name="Dallery J.-F."/>
            <person name="Lapalu N."/>
            <person name="Zampounis A."/>
            <person name="Pigne S."/>
            <person name="Luyten I."/>
            <person name="Amselem J."/>
            <person name="Wittenberg A.H.J."/>
            <person name="Zhou S."/>
            <person name="de Queiroz M.V."/>
            <person name="Robin G.P."/>
            <person name="Auger A."/>
            <person name="Hainaut M."/>
            <person name="Henrissat B."/>
            <person name="Kim K.-T."/>
            <person name="Lee Y.-H."/>
            <person name="Lespinet O."/>
            <person name="Schwartz D.C."/>
            <person name="Thon M.R."/>
            <person name="O'Connell R.J."/>
        </authorList>
    </citation>
    <scope>NUCLEOTIDE SEQUENCE [LARGE SCALE GENOMIC DNA]</scope>
    <source>
        <strain evidence="3">IMI 349063</strain>
    </source>
</reference>
<dbReference type="GeneID" id="28872923"/>
<feature type="region of interest" description="Disordered" evidence="1">
    <location>
        <begin position="176"/>
        <end position="216"/>
    </location>
</feature>
<feature type="region of interest" description="Disordered" evidence="1">
    <location>
        <begin position="272"/>
        <end position="291"/>
    </location>
</feature>
<dbReference type="OrthoDB" id="10532057at2759"/>